<dbReference type="InterPro" id="IPR026444">
    <property type="entry name" value="Secre_tail"/>
</dbReference>
<accession>A0ABU1EQG1</accession>
<keyword evidence="1" id="KW-0732">Signal</keyword>
<keyword evidence="3" id="KW-1185">Reference proteome</keyword>
<evidence type="ECO:0000313" key="3">
    <source>
        <dbReference type="Proteomes" id="UP001257234"/>
    </source>
</evidence>
<gene>
    <name evidence="2" type="ORF">RE431_06160</name>
</gene>
<organism evidence="2 3">
    <name type="scientific">Christiangramia sediminicola</name>
    <dbReference type="NCBI Taxonomy" id="3073267"/>
    <lineage>
        <taxon>Bacteria</taxon>
        <taxon>Pseudomonadati</taxon>
        <taxon>Bacteroidota</taxon>
        <taxon>Flavobacteriia</taxon>
        <taxon>Flavobacteriales</taxon>
        <taxon>Flavobacteriaceae</taxon>
        <taxon>Christiangramia</taxon>
    </lineage>
</organism>
<evidence type="ECO:0000313" key="2">
    <source>
        <dbReference type="EMBL" id="MDR5590214.1"/>
    </source>
</evidence>
<protein>
    <submittedName>
        <fullName evidence="2">T9SS type A sorting domain-containing protein</fullName>
    </submittedName>
</protein>
<evidence type="ECO:0000256" key="1">
    <source>
        <dbReference type="ARBA" id="ARBA00022729"/>
    </source>
</evidence>
<proteinExistence type="predicted"/>
<dbReference type="NCBIfam" id="TIGR04183">
    <property type="entry name" value="Por_Secre_tail"/>
    <property type="match status" value="1"/>
</dbReference>
<sequence length="884" mass="97204">MLKSLRKYFILFIALIFSSTLTSQIFFDGIDRGNLYTVAAGSTEVYSTGYFDKKDSYLTVDGTLIIQGDLNLAKKDSWLKMGRKGILIVYGNLNISNTVDLELQNLVIVHGNIIGSSGGGNSGVIKITDTGFYNFGTVSNVPLNSCGATYTSTSTETNTCHYGDETSYINNYENGFSDEEKDLLSCYSLLDPTDKEICLGSNTIFTTTNDPDLTYTWQVRSALNTDFSDISGATAFQYAIETTTTAMDLNEYRVIARTTTAGTCKIAISEPATLDVVIEAKWTGNTDADWNKTSNWFCGELPVLTKDVLIPADATNFPILSTGSSGFANNIEVEDGASIEVQNNDLELAGNLNVTDRSLNLISGKLIFSGSTTQYLGSELISNTIEDIELNNSSGLILNDSIAVTGSVLLTNGDLTANSNLNLISSSLQTALIDGSGTGNIIGLVSMQRYIDPAFGYKYFSSPFSDTMVGDFSAMVDFASAFPHFYRYNEDREDSNGNDATGWEAYTDPTSSLDLMRGYVANLGNETVAKNVTLTGTINNGSYSKNLMNNNGTYTKGFHLVGNPYPSPIDWNASSGWTRTNMDAAAYFFSADNTDQYTGSYTSYVNDISSSGTTSSVIPSMQGFFVHVKDGTTGTFGMNNNVRINDYDQEFFKTPEIQKSLIRISAKFSDQEKEDHMVVYMENFSSKDFDGSKDALKLFNTSDDLPNIYGIAGDKELSINAIPDSQLMSKEWLPLGMELKRNGKLTISIKDFEGLDSSIRVFLIDTKTNSFTDLIKEIFEFNASTGRIDSRFYLSFTQPDLPEFDDKNHLFDVISKERDILVKTNVSDNEKAYFQLWSIDGKLLEQKISTGSSEIAFTNIKAKGIYLVSYNSGNKREVQKVIVK</sequence>
<comment type="caution">
    <text evidence="2">The sequence shown here is derived from an EMBL/GenBank/DDBJ whole genome shotgun (WGS) entry which is preliminary data.</text>
</comment>
<dbReference type="Proteomes" id="UP001257234">
    <property type="component" value="Unassembled WGS sequence"/>
</dbReference>
<dbReference type="EMBL" id="JAVJIU010000002">
    <property type="protein sequence ID" value="MDR5590214.1"/>
    <property type="molecule type" value="Genomic_DNA"/>
</dbReference>
<name>A0ABU1EQG1_9FLAO</name>
<dbReference type="RefSeq" id="WP_309561091.1">
    <property type="nucleotide sequence ID" value="NZ_JAVJIU010000002.1"/>
</dbReference>
<reference evidence="3" key="1">
    <citation type="submission" date="2023-07" db="EMBL/GenBank/DDBJ databases">
        <title>Christiangramia sp. SM2212., a novel bacterium of the family Flavobacteriaceae isolated from the sea sediment.</title>
        <authorList>
            <person name="Wang J."/>
            <person name="Zhang X."/>
        </authorList>
    </citation>
    <scope>NUCLEOTIDE SEQUENCE [LARGE SCALE GENOMIC DNA]</scope>
    <source>
        <strain evidence="3">SM2212</strain>
    </source>
</reference>